<gene>
    <name evidence="1" type="ORF">N1032_25465</name>
</gene>
<accession>A0ABT2HB49</accession>
<dbReference type="RefSeq" id="WP_259543383.1">
    <property type="nucleotide sequence ID" value="NZ_JANLCJ010000398.1"/>
</dbReference>
<evidence type="ECO:0000313" key="2">
    <source>
        <dbReference type="Proteomes" id="UP001165586"/>
    </source>
</evidence>
<dbReference type="EMBL" id="JANLCJ010000398">
    <property type="protein sequence ID" value="MCS5737081.1"/>
    <property type="molecule type" value="Genomic_DNA"/>
</dbReference>
<protein>
    <submittedName>
        <fullName evidence="1">Uncharacterized protein</fullName>
    </submittedName>
</protein>
<sequence>MFVESDYLRCRLTLTHEEAEAMARFLNARKFGGEMKANDHVVVDTVLANLVEHNKQIADRIARIGTTGNVIRAGIQKQADAEFNQLKSKDLTNVGELADKLIESGILGNN</sequence>
<proteinExistence type="predicted"/>
<name>A0ABT2HB49_9MICO</name>
<comment type="caution">
    <text evidence="1">The sequence shown here is derived from an EMBL/GenBank/DDBJ whole genome shotgun (WGS) entry which is preliminary data.</text>
</comment>
<keyword evidence="2" id="KW-1185">Reference proteome</keyword>
<evidence type="ECO:0000313" key="1">
    <source>
        <dbReference type="EMBL" id="MCS5737081.1"/>
    </source>
</evidence>
<organism evidence="1 2">
    <name type="scientific">Herbiconiux daphne</name>
    <dbReference type="NCBI Taxonomy" id="2970914"/>
    <lineage>
        <taxon>Bacteria</taxon>
        <taxon>Bacillati</taxon>
        <taxon>Actinomycetota</taxon>
        <taxon>Actinomycetes</taxon>
        <taxon>Micrococcales</taxon>
        <taxon>Microbacteriaceae</taxon>
        <taxon>Herbiconiux</taxon>
    </lineage>
</organism>
<dbReference type="Proteomes" id="UP001165586">
    <property type="component" value="Unassembled WGS sequence"/>
</dbReference>
<reference evidence="1" key="1">
    <citation type="submission" date="2022-08" db="EMBL/GenBank/DDBJ databases">
        <authorList>
            <person name="Deng Y."/>
            <person name="Han X.-F."/>
            <person name="Zhang Y.-Q."/>
        </authorList>
    </citation>
    <scope>NUCLEOTIDE SEQUENCE</scope>
    <source>
        <strain evidence="1">CPCC 203386</strain>
    </source>
</reference>